<organism evidence="6 7">
    <name type="scientific">Pontiella sulfatireligans</name>
    <dbReference type="NCBI Taxonomy" id="2750658"/>
    <lineage>
        <taxon>Bacteria</taxon>
        <taxon>Pseudomonadati</taxon>
        <taxon>Kiritimatiellota</taxon>
        <taxon>Kiritimatiellia</taxon>
        <taxon>Kiritimatiellales</taxon>
        <taxon>Pontiellaceae</taxon>
        <taxon>Pontiella</taxon>
    </lineage>
</organism>
<name>A0A6C2UGR2_9BACT</name>
<sequence length="507" mass="56028">MRHLFTAAVLTCLVFTSYATQRPNILILYADDLGYGDLSCQNPDSKIPTPHLDKLAAEGMRFTDGHSSSGLCTPSRYGLLTGRYHWRKFNDIAREFGSSKFDAARLTLPEMLQASGYRTAAIGKWHLGMGWDAIANDGVATVKALGKNAKTPVAYDWSKPIPDGPTAHGFDTYFGEDVINFPPYTWIENDRVTKAPNLMYDNRELQRAAKLKAGDHSVAGPMVEGWNPYDVLPTVTQKALEFIQQQENAEQPFFLYMAFGAPHNPIVPNDEFDGKSQAGPYGDFVYETDHCIGRILTALDAAGLADNTLVVFTADNGAERYAFARDKAHDHWSSNPFRGVKRDIYEGGHHVPFIVRWPGVTPAGKVSDALVSQVDLMAAFAAMTGFDLPSDQAEDSYNVLPLFKGEETAIRSATVHNTADDQFAMRQGDWVLVNVIDAPRKSDAPSAWAQKHGYASPKSIQGELYNLKTDPGQRHNVSAEHPEKVKTLTALLKKIREQGFSAPRLMK</sequence>
<keyword evidence="4" id="KW-0106">Calcium</keyword>
<dbReference type="Pfam" id="PF00884">
    <property type="entry name" value="Sulfatase"/>
    <property type="match status" value="1"/>
</dbReference>
<dbReference type="Gene3D" id="3.30.1120.10">
    <property type="match status" value="1"/>
</dbReference>
<dbReference type="InterPro" id="IPR017850">
    <property type="entry name" value="Alkaline_phosphatase_core_sf"/>
</dbReference>
<evidence type="ECO:0000256" key="3">
    <source>
        <dbReference type="ARBA" id="ARBA00022801"/>
    </source>
</evidence>
<keyword evidence="7" id="KW-1185">Reference proteome</keyword>
<dbReference type="PROSITE" id="PS00149">
    <property type="entry name" value="SULFATASE_2"/>
    <property type="match status" value="1"/>
</dbReference>
<dbReference type="InterPro" id="IPR024607">
    <property type="entry name" value="Sulfatase_CS"/>
</dbReference>
<dbReference type="PANTHER" id="PTHR42693:SF53">
    <property type="entry name" value="ENDO-4-O-SULFATASE"/>
    <property type="match status" value="1"/>
</dbReference>
<evidence type="ECO:0000256" key="4">
    <source>
        <dbReference type="ARBA" id="ARBA00022837"/>
    </source>
</evidence>
<dbReference type="EMBL" id="CAAHFH010000001">
    <property type="protein sequence ID" value="VGO18554.1"/>
    <property type="molecule type" value="Genomic_DNA"/>
</dbReference>
<evidence type="ECO:0000256" key="2">
    <source>
        <dbReference type="ARBA" id="ARBA00022723"/>
    </source>
</evidence>
<evidence type="ECO:0000259" key="5">
    <source>
        <dbReference type="Pfam" id="PF00884"/>
    </source>
</evidence>
<dbReference type="InterPro" id="IPR000917">
    <property type="entry name" value="Sulfatase_N"/>
</dbReference>
<evidence type="ECO:0000256" key="1">
    <source>
        <dbReference type="ARBA" id="ARBA00008779"/>
    </source>
</evidence>
<dbReference type="AlphaFoldDB" id="A0A6C2UGR2"/>
<dbReference type="CDD" id="cd16143">
    <property type="entry name" value="ARS_like"/>
    <property type="match status" value="1"/>
</dbReference>
<feature type="domain" description="Sulfatase N-terminal" evidence="5">
    <location>
        <begin position="23"/>
        <end position="385"/>
    </location>
</feature>
<gene>
    <name evidence="6" type="primary">atsA_50</name>
    <name evidence="6" type="ORF">SCARR_00607</name>
</gene>
<evidence type="ECO:0000313" key="6">
    <source>
        <dbReference type="EMBL" id="VGO18554.1"/>
    </source>
</evidence>
<keyword evidence="2" id="KW-0479">Metal-binding</keyword>
<reference evidence="6 7" key="1">
    <citation type="submission" date="2019-04" db="EMBL/GenBank/DDBJ databases">
        <authorList>
            <person name="Van Vliet M D."/>
        </authorList>
    </citation>
    <scope>NUCLEOTIDE SEQUENCE [LARGE SCALE GENOMIC DNA]</scope>
    <source>
        <strain evidence="6 7">F21</strain>
    </source>
</reference>
<proteinExistence type="inferred from homology"/>
<evidence type="ECO:0000313" key="7">
    <source>
        <dbReference type="Proteomes" id="UP000346198"/>
    </source>
</evidence>
<keyword evidence="3" id="KW-0378">Hydrolase</keyword>
<dbReference type="InterPro" id="IPR050738">
    <property type="entry name" value="Sulfatase"/>
</dbReference>
<dbReference type="Proteomes" id="UP000346198">
    <property type="component" value="Unassembled WGS sequence"/>
</dbReference>
<comment type="similarity">
    <text evidence="1">Belongs to the sulfatase family.</text>
</comment>
<dbReference type="PANTHER" id="PTHR42693">
    <property type="entry name" value="ARYLSULFATASE FAMILY MEMBER"/>
    <property type="match status" value="1"/>
</dbReference>
<dbReference type="SUPFAM" id="SSF53649">
    <property type="entry name" value="Alkaline phosphatase-like"/>
    <property type="match status" value="1"/>
</dbReference>
<dbReference type="Gene3D" id="3.40.720.10">
    <property type="entry name" value="Alkaline Phosphatase, subunit A"/>
    <property type="match status" value="1"/>
</dbReference>
<dbReference type="GO" id="GO:0046872">
    <property type="term" value="F:metal ion binding"/>
    <property type="evidence" value="ECO:0007669"/>
    <property type="project" value="UniProtKB-KW"/>
</dbReference>
<protein>
    <submittedName>
        <fullName evidence="6">Arylsulfatase</fullName>
    </submittedName>
</protein>
<dbReference type="RefSeq" id="WP_136060027.1">
    <property type="nucleotide sequence ID" value="NZ_CAAHFH010000001.1"/>
</dbReference>
<dbReference type="PROSITE" id="PS00523">
    <property type="entry name" value="SULFATASE_1"/>
    <property type="match status" value="1"/>
</dbReference>
<dbReference type="GO" id="GO:0004065">
    <property type="term" value="F:arylsulfatase activity"/>
    <property type="evidence" value="ECO:0007669"/>
    <property type="project" value="TreeGrafter"/>
</dbReference>
<accession>A0A6C2UGR2</accession>